<proteinExistence type="inferred from homology"/>
<evidence type="ECO:0000313" key="4">
    <source>
        <dbReference type="Proteomes" id="UP000289856"/>
    </source>
</evidence>
<protein>
    <recommendedName>
        <fullName evidence="5">TolB protein</fullName>
    </recommendedName>
</protein>
<comment type="similarity">
    <text evidence="1">Belongs to the TolB family.</text>
</comment>
<keyword evidence="2" id="KW-0732">Signal</keyword>
<dbReference type="Gene3D" id="2.120.10.30">
    <property type="entry name" value="TolB, C-terminal domain"/>
    <property type="match status" value="2"/>
</dbReference>
<sequence>MSTSTFKSFLILASLIALIGCQSVNVGSVELGQSSNKQITILDNPEKITYEKSSIDALVRLDDVRGMDWISEDEIIVDKENTDFPPEEAEGAQWYPHNLYIQSLQSGAQTALYPENRNQGFAQVSPDKSKLFYKTFDLQANTGQGYLMDIPTRKTFAFTERDAMEVGNGRWVDNNSLVYASIEGTIYFANVDIPQPKKLIETRIPFISNISYLNNKLYYTTPYNDKNTANLLFGSPKEKQVASSLDKVLSVVPSPDDQKLAIVRRIKSGAVELLITDLQGNILTAVAQDSQIFGTAWSPDGTRLAYAALGYSGVLRGIYVADESTGLSNALSVDIKFISDTLQWSPTGNRLMITSTQPDEQKNRNRFVTYLVRVNASSNTKR</sequence>
<evidence type="ECO:0000256" key="1">
    <source>
        <dbReference type="ARBA" id="ARBA00009820"/>
    </source>
</evidence>
<gene>
    <name evidence="3" type="ORF">KCTCHS21_44620</name>
</gene>
<evidence type="ECO:0000256" key="2">
    <source>
        <dbReference type="SAM" id="SignalP"/>
    </source>
</evidence>
<evidence type="ECO:0000313" key="3">
    <source>
        <dbReference type="EMBL" id="BBI35063.1"/>
    </source>
</evidence>
<keyword evidence="4" id="KW-1185">Reference proteome</keyword>
<feature type="signal peptide" evidence="2">
    <location>
        <begin position="1"/>
        <end position="19"/>
    </location>
</feature>
<dbReference type="Pfam" id="PF07676">
    <property type="entry name" value="PD40"/>
    <property type="match status" value="1"/>
</dbReference>
<feature type="chain" id="PRO_5039291320" description="TolB protein" evidence="2">
    <location>
        <begin position="20"/>
        <end position="382"/>
    </location>
</feature>
<evidence type="ECO:0008006" key="5">
    <source>
        <dbReference type="Google" id="ProtNLM"/>
    </source>
</evidence>
<accession>A0A3T1DAG5</accession>
<dbReference type="AlphaFoldDB" id="A0A3T1DAG5"/>
<dbReference type="Proteomes" id="UP000289856">
    <property type="component" value="Chromosome"/>
</dbReference>
<dbReference type="InterPro" id="IPR011659">
    <property type="entry name" value="WD40"/>
</dbReference>
<name>A0A3T1DAG5_9BACL</name>
<dbReference type="SUPFAM" id="SSF82171">
    <property type="entry name" value="DPP6 N-terminal domain-like"/>
    <property type="match status" value="1"/>
</dbReference>
<dbReference type="OrthoDB" id="137129at2"/>
<dbReference type="PANTHER" id="PTHR36842:SF1">
    <property type="entry name" value="PROTEIN TOLB"/>
    <property type="match status" value="1"/>
</dbReference>
<organism evidence="3 4">
    <name type="scientific">Cohnella abietis</name>
    <dbReference type="NCBI Taxonomy" id="2507935"/>
    <lineage>
        <taxon>Bacteria</taxon>
        <taxon>Bacillati</taxon>
        <taxon>Bacillota</taxon>
        <taxon>Bacilli</taxon>
        <taxon>Bacillales</taxon>
        <taxon>Paenibacillaceae</taxon>
        <taxon>Cohnella</taxon>
    </lineage>
</organism>
<dbReference type="EMBL" id="AP019400">
    <property type="protein sequence ID" value="BBI35063.1"/>
    <property type="molecule type" value="Genomic_DNA"/>
</dbReference>
<dbReference type="RefSeq" id="WP_130613419.1">
    <property type="nucleotide sequence ID" value="NZ_AP019400.1"/>
</dbReference>
<dbReference type="KEGG" id="cohn:KCTCHS21_44620"/>
<dbReference type="PROSITE" id="PS51257">
    <property type="entry name" value="PROKAR_LIPOPROTEIN"/>
    <property type="match status" value="1"/>
</dbReference>
<reference evidence="3 4" key="1">
    <citation type="submission" date="2019-01" db="EMBL/GenBank/DDBJ databases">
        <title>Complete genome sequence of Cohnella hallensis HS21 isolated from Korean fir (Abies koreana) rhizospheric soil.</title>
        <authorList>
            <person name="Jiang L."/>
            <person name="Kang S.W."/>
            <person name="Kim S."/>
            <person name="Jung J."/>
            <person name="Kim C.Y."/>
            <person name="Kim D.H."/>
            <person name="Kim S.W."/>
            <person name="Lee J."/>
        </authorList>
    </citation>
    <scope>NUCLEOTIDE SEQUENCE [LARGE SCALE GENOMIC DNA]</scope>
    <source>
        <strain evidence="3 4">HS21</strain>
    </source>
</reference>
<dbReference type="PANTHER" id="PTHR36842">
    <property type="entry name" value="PROTEIN TOLB HOMOLOG"/>
    <property type="match status" value="1"/>
</dbReference>
<dbReference type="InterPro" id="IPR011042">
    <property type="entry name" value="6-blade_b-propeller_TolB-like"/>
</dbReference>